<evidence type="ECO:0000313" key="1">
    <source>
        <dbReference type="EMBL" id="TGK43877.1"/>
    </source>
</evidence>
<reference evidence="1" key="1">
    <citation type="journal article" date="2019" name="PLoS Negl. Trop. Dis.">
        <title>Revisiting the worldwide diversity of Leptospira species in the environment.</title>
        <authorList>
            <person name="Vincent A.T."/>
            <person name="Schiettekatte O."/>
            <person name="Bourhy P."/>
            <person name="Veyrier F.J."/>
            <person name="Picardeau M."/>
        </authorList>
    </citation>
    <scope>NUCLEOTIDE SEQUENCE [LARGE SCALE GENOMIC DNA]</scope>
    <source>
        <strain evidence="1">201800301</strain>
    </source>
</reference>
<evidence type="ECO:0000313" key="2">
    <source>
        <dbReference type="Proteomes" id="UP000298097"/>
    </source>
</evidence>
<dbReference type="Pfam" id="PF07611">
    <property type="entry name" value="DUF1574"/>
    <property type="match status" value="1"/>
</dbReference>
<dbReference type="InterPro" id="IPR011468">
    <property type="entry name" value="DUF1574"/>
</dbReference>
<name>A0A4R9HBD1_9LEPT</name>
<gene>
    <name evidence="1" type="ORF">EHO65_04365</name>
</gene>
<dbReference type="EMBL" id="RQEY01000005">
    <property type="protein sequence ID" value="TGK43877.1"/>
    <property type="molecule type" value="Genomic_DNA"/>
</dbReference>
<keyword evidence="2" id="KW-1185">Reference proteome</keyword>
<protein>
    <submittedName>
        <fullName evidence="1">DUF1574 domain-containing protein</fullName>
    </submittedName>
</protein>
<sequence>MKKKFIYIPLFFIAFLFLADKIFLLDFFKTSFYQEGNPVYYTHRNHLFEKLKNDPSLKEKNLALAFGDSRAYPYSIKTLPENIQKDWTVYNFSGPQAVPAYGFYWFRKIIQSGIKPKVVFYVVSPEGFVDDSRGLLYEPFLRIGADEEFRQTYWDHFSDSDKLEILKEKFFSIRKIRPGFKLFWSRLTGGKLKQYRADQNHENLILELGNGEQLAYASVSNNPKKLAKDALRLKSIYLSGFTLGENEFYFVEEFLKLAKEEGVKTYLIWPKVYPGYRAGYYELGLEKSWWPRIQKLAETYGASAADMNTLSSCDLYYDGSHQSVLCILEQSEILMNDYTGKKKLP</sequence>
<organism evidence="1 2">
    <name type="scientific">Leptospira andrefontaineae</name>
    <dbReference type="NCBI Taxonomy" id="2484976"/>
    <lineage>
        <taxon>Bacteria</taxon>
        <taxon>Pseudomonadati</taxon>
        <taxon>Spirochaetota</taxon>
        <taxon>Spirochaetia</taxon>
        <taxon>Leptospirales</taxon>
        <taxon>Leptospiraceae</taxon>
        <taxon>Leptospira</taxon>
    </lineage>
</organism>
<dbReference type="RefSeq" id="WP_135772928.1">
    <property type="nucleotide sequence ID" value="NZ_RQEY01000005.1"/>
</dbReference>
<comment type="caution">
    <text evidence="1">The sequence shown here is derived from an EMBL/GenBank/DDBJ whole genome shotgun (WGS) entry which is preliminary data.</text>
</comment>
<accession>A0A4R9HBD1</accession>
<dbReference type="Proteomes" id="UP000298097">
    <property type="component" value="Unassembled WGS sequence"/>
</dbReference>
<dbReference type="AlphaFoldDB" id="A0A4R9HBD1"/>
<dbReference type="OrthoDB" id="316806at2"/>
<proteinExistence type="predicted"/>